<feature type="compositionally biased region" description="Low complexity" evidence="15">
    <location>
        <begin position="302"/>
        <end position="332"/>
    </location>
</feature>
<evidence type="ECO:0000256" key="9">
    <source>
        <dbReference type="ARBA" id="ARBA00022741"/>
    </source>
</evidence>
<evidence type="ECO:0000313" key="19">
    <source>
        <dbReference type="EMBL" id="MDI4648709.1"/>
    </source>
</evidence>
<evidence type="ECO:0000256" key="7">
    <source>
        <dbReference type="ARBA" id="ARBA00022553"/>
    </source>
</evidence>
<dbReference type="Gene3D" id="3.30.70.1110">
    <property type="entry name" value="Histidine kinase CheA-like, P2 response regulator-binding domain"/>
    <property type="match status" value="1"/>
</dbReference>
<dbReference type="PROSITE" id="PS50109">
    <property type="entry name" value="HIS_KIN"/>
    <property type="match status" value="1"/>
</dbReference>
<sequence length="726" mass="78320">MLSEYKEVFLEELDEQLQLMDEVIMQLERDCESGEVIQSLFRAAHTLKGSSAAMGFEEMKRLTHRMEHLLDLVRSKERAVTPLMIDLLFRALDNLKLMKEDILKQDCITVDVSACLQALERFDSDAAGAASAGGAEAGASGAVQSQAGAQAVVAASAAVRPELSLSIRLHMKSALEQGLRLSWLCVRLSPDCFIQGARAYVIQTMLTEWGELLLASPDYESIGESVGDAPELTYLYAGTQEPAELAAMAAGLADVAGAHAEAVLLEETEMDYRGTASAAAYSQDTSGLEGALPASAPHIDESAAAAEAPSRQPEPSSSSSAPATPPSAAAKPKAQTIRVSVERLDDLMNLVGELVIDQTRIQQVARTQRRRFQDDSVGELGHIADHLSRIIGDLQESVMKARMLPIEQLMGRFPRMIRDLSRELGKELELVMEGQDTELDRTLIEEIADPLIHLIRNAVDHGLELPEVRERAGKPRQGMLRIKAAHEDNQVVICVEDDGAGIDPARMRSSAVGKGIITQEEADAMGDREAIDLIFRPGFSTAQRVSDVSGRGVGMDIVASHIEKLNGMIDIRSELGRGTTFKIKLPLTLAIIVGLLVKCGGQTLIIPMSNIAEIVRVPVEEIRSVRGQPVVLIRNQVIPVADIRDRFGVPQSNDASKHLPLVIIGSAEKRLALTVDELIGNQEIVIKSLGAYIGKVDGIAGATILGDGSVALILEISAMFAKTAAR</sequence>
<dbReference type="InterPro" id="IPR037006">
    <property type="entry name" value="CheA-like_homodim_sf"/>
</dbReference>
<comment type="caution">
    <text evidence="19">The sequence shown here is derived from an EMBL/GenBank/DDBJ whole genome shotgun (WGS) entry which is preliminary data.</text>
</comment>
<evidence type="ECO:0000256" key="13">
    <source>
        <dbReference type="ARBA" id="ARBA00035100"/>
    </source>
</evidence>
<evidence type="ECO:0000256" key="14">
    <source>
        <dbReference type="PROSITE-ProRule" id="PRU00110"/>
    </source>
</evidence>
<dbReference type="Gene3D" id="1.10.287.560">
    <property type="entry name" value="Histidine kinase CheA-like, homodimeric domain"/>
    <property type="match status" value="1"/>
</dbReference>
<gene>
    <name evidence="19" type="ORF">KB449_27390</name>
</gene>
<dbReference type="Pfam" id="PF01584">
    <property type="entry name" value="CheW"/>
    <property type="match status" value="1"/>
</dbReference>
<evidence type="ECO:0000313" key="20">
    <source>
        <dbReference type="Proteomes" id="UP001161691"/>
    </source>
</evidence>
<dbReference type="SUPFAM" id="SSF50341">
    <property type="entry name" value="CheW-like"/>
    <property type="match status" value="1"/>
</dbReference>
<evidence type="ECO:0000256" key="3">
    <source>
        <dbReference type="ARBA" id="ARBA00012438"/>
    </source>
</evidence>
<comment type="function">
    <text evidence="13">Involved in the transmission of sensory signals from the chemoreceptors to the flagellar motors. CheA is autophosphorylated; it can transfer its phosphate group to either CheB or CheY.</text>
</comment>
<dbReference type="Gene3D" id="2.30.30.40">
    <property type="entry name" value="SH3 Domains"/>
    <property type="match status" value="1"/>
</dbReference>
<dbReference type="CDD" id="cd00088">
    <property type="entry name" value="HPT"/>
    <property type="match status" value="1"/>
</dbReference>
<keyword evidence="6" id="KW-0145">Chemotaxis</keyword>
<dbReference type="InterPro" id="IPR005467">
    <property type="entry name" value="His_kinase_dom"/>
</dbReference>
<dbReference type="CDD" id="cd16916">
    <property type="entry name" value="HATPase_CheA-like"/>
    <property type="match status" value="1"/>
</dbReference>
<dbReference type="InterPro" id="IPR036097">
    <property type="entry name" value="HisK_dim/P_sf"/>
</dbReference>
<dbReference type="SUPFAM" id="SSF55874">
    <property type="entry name" value="ATPase domain of HSP90 chaperone/DNA topoisomerase II/histidine kinase"/>
    <property type="match status" value="1"/>
</dbReference>
<feature type="region of interest" description="Disordered" evidence="15">
    <location>
        <begin position="302"/>
        <end position="335"/>
    </location>
</feature>
<feature type="modified residue" description="Phosphohistidine" evidence="14">
    <location>
        <position position="45"/>
    </location>
</feature>
<dbReference type="InterPro" id="IPR004358">
    <property type="entry name" value="Sig_transdc_His_kin-like_C"/>
</dbReference>
<dbReference type="Pfam" id="PF01627">
    <property type="entry name" value="Hpt"/>
    <property type="match status" value="1"/>
</dbReference>
<dbReference type="SMART" id="SM01231">
    <property type="entry name" value="H-kinase_dim"/>
    <property type="match status" value="1"/>
</dbReference>
<keyword evidence="20" id="KW-1185">Reference proteome</keyword>
<dbReference type="EMBL" id="JAGRPV010000001">
    <property type="protein sequence ID" value="MDI4648709.1"/>
    <property type="molecule type" value="Genomic_DNA"/>
</dbReference>
<dbReference type="Pfam" id="PF02895">
    <property type="entry name" value="H-kinase_dim"/>
    <property type="match status" value="1"/>
</dbReference>
<evidence type="ECO:0000256" key="6">
    <source>
        <dbReference type="ARBA" id="ARBA00022500"/>
    </source>
</evidence>
<keyword evidence="9" id="KW-0547">Nucleotide-binding</keyword>
<keyword evidence="7 14" id="KW-0597">Phosphoprotein</keyword>
<dbReference type="SMART" id="SM00260">
    <property type="entry name" value="CheW"/>
    <property type="match status" value="1"/>
</dbReference>
<dbReference type="InterPro" id="IPR036890">
    <property type="entry name" value="HATPase_C_sf"/>
</dbReference>
<protein>
    <recommendedName>
        <fullName evidence="4">Chemotaxis protein CheA</fullName>
        <ecNumber evidence="3">2.7.13.3</ecNumber>
    </recommendedName>
</protein>
<evidence type="ECO:0000256" key="5">
    <source>
        <dbReference type="ARBA" id="ARBA00022490"/>
    </source>
</evidence>
<evidence type="ECO:0000256" key="8">
    <source>
        <dbReference type="ARBA" id="ARBA00022679"/>
    </source>
</evidence>
<organism evidence="19 20">
    <name type="scientific">Cohnella hashimotonis</name>
    <dbReference type="NCBI Taxonomy" id="2826895"/>
    <lineage>
        <taxon>Bacteria</taxon>
        <taxon>Bacillati</taxon>
        <taxon>Bacillota</taxon>
        <taxon>Bacilli</taxon>
        <taxon>Bacillales</taxon>
        <taxon>Paenibacillaceae</taxon>
        <taxon>Cohnella</taxon>
    </lineage>
</organism>
<evidence type="ECO:0000259" key="16">
    <source>
        <dbReference type="PROSITE" id="PS50109"/>
    </source>
</evidence>
<evidence type="ECO:0000256" key="1">
    <source>
        <dbReference type="ARBA" id="ARBA00000085"/>
    </source>
</evidence>
<dbReference type="InterPro" id="IPR003594">
    <property type="entry name" value="HATPase_dom"/>
</dbReference>
<proteinExistence type="predicted"/>
<dbReference type="InterPro" id="IPR037052">
    <property type="entry name" value="CheA-like_P2_sf"/>
</dbReference>
<dbReference type="InterPro" id="IPR002545">
    <property type="entry name" value="CheW-lke_dom"/>
</dbReference>
<dbReference type="SUPFAM" id="SSF47384">
    <property type="entry name" value="Homodimeric domain of signal transducing histidine kinase"/>
    <property type="match status" value="1"/>
</dbReference>
<dbReference type="InterPro" id="IPR008207">
    <property type="entry name" value="Sig_transdc_His_kin_Hpt_dom"/>
</dbReference>
<evidence type="ECO:0000256" key="11">
    <source>
        <dbReference type="ARBA" id="ARBA00022840"/>
    </source>
</evidence>
<dbReference type="GO" id="GO:0004673">
    <property type="term" value="F:protein histidine kinase activity"/>
    <property type="evidence" value="ECO:0007669"/>
    <property type="project" value="UniProtKB-EC"/>
</dbReference>
<dbReference type="Pfam" id="PF02518">
    <property type="entry name" value="HATPase_c"/>
    <property type="match status" value="1"/>
</dbReference>
<evidence type="ECO:0000256" key="2">
    <source>
        <dbReference type="ARBA" id="ARBA00004496"/>
    </source>
</evidence>
<comment type="catalytic activity">
    <reaction evidence="1">
        <text>ATP + protein L-histidine = ADP + protein N-phospho-L-histidine.</text>
        <dbReference type="EC" id="2.7.13.3"/>
    </reaction>
</comment>
<dbReference type="Proteomes" id="UP001161691">
    <property type="component" value="Unassembled WGS sequence"/>
</dbReference>
<dbReference type="InterPro" id="IPR035891">
    <property type="entry name" value="CheY-binding_CheA"/>
</dbReference>
<dbReference type="SUPFAM" id="SSF47226">
    <property type="entry name" value="Histidine-containing phosphotransfer domain, HPT domain"/>
    <property type="match status" value="1"/>
</dbReference>
<dbReference type="SUPFAM" id="SSF55052">
    <property type="entry name" value="CheY-binding domain of CheA"/>
    <property type="match status" value="1"/>
</dbReference>
<accession>A0ABT6TPC7</accession>
<dbReference type="SMART" id="SM00387">
    <property type="entry name" value="HATPase_c"/>
    <property type="match status" value="1"/>
</dbReference>
<dbReference type="PANTHER" id="PTHR43395">
    <property type="entry name" value="SENSOR HISTIDINE KINASE CHEA"/>
    <property type="match status" value="1"/>
</dbReference>
<keyword evidence="10" id="KW-0418">Kinase</keyword>
<dbReference type="InterPro" id="IPR051315">
    <property type="entry name" value="Bact_Chemotaxis_CheA"/>
</dbReference>
<keyword evidence="8 19" id="KW-0808">Transferase</keyword>
<dbReference type="PANTHER" id="PTHR43395:SF10">
    <property type="entry name" value="CHEMOTAXIS PROTEIN CHEA"/>
    <property type="match status" value="1"/>
</dbReference>
<keyword evidence="12" id="KW-0902">Two-component regulatory system</keyword>
<evidence type="ECO:0000256" key="10">
    <source>
        <dbReference type="ARBA" id="ARBA00022777"/>
    </source>
</evidence>
<dbReference type="InterPro" id="IPR036061">
    <property type="entry name" value="CheW-like_dom_sf"/>
</dbReference>
<evidence type="ECO:0000256" key="12">
    <source>
        <dbReference type="ARBA" id="ARBA00023012"/>
    </source>
</evidence>
<feature type="domain" description="CheW-like" evidence="17">
    <location>
        <begin position="591"/>
        <end position="725"/>
    </location>
</feature>
<comment type="subcellular location">
    <subcellularLocation>
        <location evidence="2">Cytoplasm</location>
    </subcellularLocation>
</comment>
<dbReference type="InterPro" id="IPR036641">
    <property type="entry name" value="HPT_dom_sf"/>
</dbReference>
<feature type="domain" description="Histidine kinase" evidence="16">
    <location>
        <begin position="384"/>
        <end position="589"/>
    </location>
</feature>
<dbReference type="PRINTS" id="PR00344">
    <property type="entry name" value="BCTRLSENSOR"/>
</dbReference>
<dbReference type="InterPro" id="IPR010808">
    <property type="entry name" value="CheA_P2-bd"/>
</dbReference>
<dbReference type="PROSITE" id="PS50894">
    <property type="entry name" value="HPT"/>
    <property type="match status" value="1"/>
</dbReference>
<dbReference type="CDD" id="cd00731">
    <property type="entry name" value="CheA_reg"/>
    <property type="match status" value="1"/>
</dbReference>
<reference evidence="19" key="1">
    <citation type="submission" date="2023-04" db="EMBL/GenBank/DDBJ databases">
        <title>Comparative genomic analysis of Cohnella hashimotonis sp. nov., isolated from the International Space Station.</title>
        <authorList>
            <person name="Venkateswaran K."/>
            <person name="Simpson A."/>
        </authorList>
    </citation>
    <scope>NUCLEOTIDE SEQUENCE</scope>
    <source>
        <strain evidence="19">F6_2S_P_1</strain>
    </source>
</reference>
<keyword evidence="11" id="KW-0067">ATP-binding</keyword>
<dbReference type="Gene3D" id="3.30.565.10">
    <property type="entry name" value="Histidine kinase-like ATPase, C-terminal domain"/>
    <property type="match status" value="1"/>
</dbReference>
<name>A0ABT6TPC7_9BACL</name>
<evidence type="ECO:0000259" key="18">
    <source>
        <dbReference type="PROSITE" id="PS50894"/>
    </source>
</evidence>
<dbReference type="RefSeq" id="WP_282911404.1">
    <property type="nucleotide sequence ID" value="NZ_JAGRPV010000001.1"/>
</dbReference>
<dbReference type="Gene3D" id="1.20.120.160">
    <property type="entry name" value="HPT domain"/>
    <property type="match status" value="1"/>
</dbReference>
<dbReference type="EC" id="2.7.13.3" evidence="3"/>
<feature type="domain" description="HPt" evidence="18">
    <location>
        <begin position="1"/>
        <end position="102"/>
    </location>
</feature>
<evidence type="ECO:0000256" key="4">
    <source>
        <dbReference type="ARBA" id="ARBA00021495"/>
    </source>
</evidence>
<dbReference type="InterPro" id="IPR004105">
    <property type="entry name" value="CheA-like_dim"/>
</dbReference>
<dbReference type="SMART" id="SM00073">
    <property type="entry name" value="HPT"/>
    <property type="match status" value="1"/>
</dbReference>
<dbReference type="Pfam" id="PF07194">
    <property type="entry name" value="P2"/>
    <property type="match status" value="1"/>
</dbReference>
<dbReference type="PROSITE" id="PS50851">
    <property type="entry name" value="CHEW"/>
    <property type="match status" value="1"/>
</dbReference>
<evidence type="ECO:0000256" key="15">
    <source>
        <dbReference type="SAM" id="MobiDB-lite"/>
    </source>
</evidence>
<keyword evidence="5" id="KW-0963">Cytoplasm</keyword>
<evidence type="ECO:0000259" key="17">
    <source>
        <dbReference type="PROSITE" id="PS50851"/>
    </source>
</evidence>